<dbReference type="KEGG" id="fbr:FBFL15_1304"/>
<dbReference type="RefSeq" id="WP_014083850.1">
    <property type="nucleotide sequence ID" value="NC_016001.1"/>
</dbReference>
<evidence type="ECO:0000313" key="5">
    <source>
        <dbReference type="Proteomes" id="UP000009186"/>
    </source>
</evidence>
<evidence type="ECO:0000259" key="3">
    <source>
        <dbReference type="Pfam" id="PF13505"/>
    </source>
</evidence>
<dbReference type="eggNOG" id="COG3047">
    <property type="taxonomic scope" value="Bacteria"/>
</dbReference>
<dbReference type="Pfam" id="PF13505">
    <property type="entry name" value="OMP_b-brl"/>
    <property type="match status" value="1"/>
</dbReference>
<dbReference type="SUPFAM" id="SSF56925">
    <property type="entry name" value="OMPA-like"/>
    <property type="match status" value="1"/>
</dbReference>
<keyword evidence="5" id="KW-1185">Reference proteome</keyword>
<dbReference type="InterPro" id="IPR027385">
    <property type="entry name" value="Beta-barrel_OMP"/>
</dbReference>
<accession>G2Z0I9</accession>
<sequence length="185" mass="20169">MKTIKLFFIATILFTLSANAQITKGNWMVGGSGNFTNYKSTIENNNTETTQTGSALTIAPNLGYFVVENVALGTIVSFSFSNPSGDNNNSQGYGVSPFIRYYFRKSDKMINPFLQTSYNFSEGKSDSGGTNKSTGYTIKGGLAIFFNSSVALELSLNYDSSKFNSNVKSNNFIVGIGFQIHLVKK</sequence>
<dbReference type="Gene3D" id="2.40.160.20">
    <property type="match status" value="1"/>
</dbReference>
<dbReference type="HOGENOM" id="CLU_117613_0_0_10"/>
<name>G2Z0I9_FLABF</name>
<gene>
    <name evidence="4" type="ordered locus">FBFL15_1304</name>
</gene>
<dbReference type="InterPro" id="IPR011250">
    <property type="entry name" value="OMP/PagP_B-barrel"/>
</dbReference>
<evidence type="ECO:0000256" key="1">
    <source>
        <dbReference type="ARBA" id="ARBA00022729"/>
    </source>
</evidence>
<dbReference type="EMBL" id="FQ859183">
    <property type="protein sequence ID" value="CCB69383.1"/>
    <property type="molecule type" value="Genomic_DNA"/>
</dbReference>
<proteinExistence type="predicted"/>
<reference evidence="4 5" key="1">
    <citation type="journal article" date="2011" name="Appl. Environ. Microbiol.">
        <title>Complete genome sequence of the fish pathogen Flavobacterium branchiophilum.</title>
        <authorList>
            <consortium name="1:IP"/>
            <consortium name="Microbial Evolutionary Genomics,F-75015 Paris"/>
            <consortium name="France 2:CNRS"/>
            <consortium name="URA2171"/>
            <consortium name="F-75015 Paris,France 3:Unite de Virologie et Immunologie Mol."/>
            <consortium name="INRA,78352 Jouy en Josas Cedex"/>
            <consortium name="France. 4:Unite de Mathemathique"/>
            <consortium name="Informatique et Genome,INRA"/>
            <consortium name="78352 Jouy en Josas Cedex"/>
            <consortium name="France. 5:CEA/Genoscope"/>
            <consortium name="Evry"/>
            <consortium name="France"/>
            <person name="Touchon M."/>
            <person name="Barbier P."/>
            <person name="Bernardet J.F."/>
            <person name="Loux V."/>
            <person name="Vacherie B."/>
            <person name="Barbe V."/>
            <person name="Rocha E.P."/>
            <person name="Duchaud E."/>
        </authorList>
    </citation>
    <scope>NUCLEOTIDE SEQUENCE [LARGE SCALE GENOMIC DNA]</scope>
    <source>
        <strain evidence="4 5">FL-15</strain>
    </source>
</reference>
<organism evidence="4 5">
    <name type="scientific">Flavobacterium branchiophilum (strain FL-15)</name>
    <dbReference type="NCBI Taxonomy" id="1034807"/>
    <lineage>
        <taxon>Bacteria</taxon>
        <taxon>Pseudomonadati</taxon>
        <taxon>Bacteroidota</taxon>
        <taxon>Flavobacteriia</taxon>
        <taxon>Flavobacteriales</taxon>
        <taxon>Flavobacteriaceae</taxon>
        <taxon>Flavobacterium</taxon>
    </lineage>
</organism>
<feature type="domain" description="Outer membrane protein beta-barrel" evidence="3">
    <location>
        <begin position="8"/>
        <end position="178"/>
    </location>
</feature>
<keyword evidence="1 2" id="KW-0732">Signal</keyword>
<evidence type="ECO:0000313" key="4">
    <source>
        <dbReference type="EMBL" id="CCB69383.1"/>
    </source>
</evidence>
<feature type="signal peptide" evidence="2">
    <location>
        <begin position="1"/>
        <end position="20"/>
    </location>
</feature>
<feature type="chain" id="PRO_5003440582" description="Outer membrane protein beta-barrel domain-containing protein" evidence="2">
    <location>
        <begin position="21"/>
        <end position="185"/>
    </location>
</feature>
<dbReference type="Proteomes" id="UP000009186">
    <property type="component" value="Chromosome"/>
</dbReference>
<protein>
    <recommendedName>
        <fullName evidence="3">Outer membrane protein beta-barrel domain-containing protein</fullName>
    </recommendedName>
</protein>
<dbReference type="STRING" id="1034807.FBFL15_1304"/>
<dbReference type="AlphaFoldDB" id="G2Z0I9"/>
<evidence type="ECO:0000256" key="2">
    <source>
        <dbReference type="SAM" id="SignalP"/>
    </source>
</evidence>